<dbReference type="SUPFAM" id="SSF54690">
    <property type="entry name" value="Molybdopterin synthase subunit MoaE"/>
    <property type="match status" value="1"/>
</dbReference>
<dbReference type="Pfam" id="PF02391">
    <property type="entry name" value="MoaE"/>
    <property type="match status" value="1"/>
</dbReference>
<evidence type="ECO:0000256" key="11">
    <source>
        <dbReference type="ARBA" id="ARBA00032474"/>
    </source>
</evidence>
<dbReference type="Gene3D" id="3.90.1170.40">
    <property type="entry name" value="Molybdopterin biosynthesis MoaE subunit"/>
    <property type="match status" value="1"/>
</dbReference>
<evidence type="ECO:0000256" key="4">
    <source>
        <dbReference type="ARBA" id="ARBA00013858"/>
    </source>
</evidence>
<evidence type="ECO:0000256" key="6">
    <source>
        <dbReference type="ARBA" id="ARBA00025448"/>
    </source>
</evidence>
<dbReference type="InterPro" id="IPR003448">
    <property type="entry name" value="Mopterin_biosynth_MoaE"/>
</dbReference>
<feature type="compositionally biased region" description="Basic and acidic residues" evidence="13">
    <location>
        <begin position="147"/>
        <end position="161"/>
    </location>
</feature>
<evidence type="ECO:0000256" key="7">
    <source>
        <dbReference type="ARBA" id="ARBA00026066"/>
    </source>
</evidence>
<evidence type="ECO:0000256" key="10">
    <source>
        <dbReference type="ARBA" id="ARBA00030781"/>
    </source>
</evidence>
<dbReference type="CDD" id="cd00756">
    <property type="entry name" value="MoaE"/>
    <property type="match status" value="1"/>
</dbReference>
<evidence type="ECO:0000313" key="14">
    <source>
        <dbReference type="EMBL" id="MBB5751470.1"/>
    </source>
</evidence>
<comment type="subunit">
    <text evidence="7">Heterotetramer of 2 MoaD subunits and 2 MoaE subunits. Also stable as homodimer. The enzyme changes between these two forms during catalysis.</text>
</comment>
<comment type="catalytic activity">
    <reaction evidence="12">
        <text>2 [molybdopterin-synthase sulfur-carrier protein]-C-terminal-Gly-aminoethanethioate + cyclic pyranopterin phosphate + H2O = molybdopterin + 2 [molybdopterin-synthase sulfur-carrier protein]-C-terminal Gly-Gly + 2 H(+)</text>
        <dbReference type="Rhea" id="RHEA:26333"/>
        <dbReference type="Rhea" id="RHEA-COMP:12202"/>
        <dbReference type="Rhea" id="RHEA-COMP:19907"/>
        <dbReference type="ChEBI" id="CHEBI:15377"/>
        <dbReference type="ChEBI" id="CHEBI:15378"/>
        <dbReference type="ChEBI" id="CHEBI:58698"/>
        <dbReference type="ChEBI" id="CHEBI:59648"/>
        <dbReference type="ChEBI" id="CHEBI:90778"/>
        <dbReference type="ChEBI" id="CHEBI:232372"/>
        <dbReference type="EC" id="2.8.1.12"/>
    </reaction>
</comment>
<protein>
    <recommendedName>
        <fullName evidence="4">Molybdopterin synthase catalytic subunit</fullName>
        <ecNumber evidence="3">2.8.1.12</ecNumber>
    </recommendedName>
    <alternativeName>
        <fullName evidence="10">MPT synthase subunit 2</fullName>
    </alternativeName>
    <alternativeName>
        <fullName evidence="8">Molybdenum cofactor biosynthesis protein E</fullName>
    </alternativeName>
    <alternativeName>
        <fullName evidence="9">Molybdopterin-converting factor large subunit</fullName>
    </alternativeName>
    <alternativeName>
        <fullName evidence="11">Molybdopterin-converting factor subunit 2</fullName>
    </alternativeName>
</protein>
<comment type="caution">
    <text evidence="14">The sequence shown here is derived from an EMBL/GenBank/DDBJ whole genome shotgun (WGS) entry which is preliminary data.</text>
</comment>
<evidence type="ECO:0000256" key="2">
    <source>
        <dbReference type="ARBA" id="ARBA00005426"/>
    </source>
</evidence>
<reference evidence="14 15" key="1">
    <citation type="submission" date="2020-08" db="EMBL/GenBank/DDBJ databases">
        <title>Genomic Encyclopedia of Type Strains, Phase IV (KMG-IV): sequencing the most valuable type-strain genomes for metagenomic binning, comparative biology and taxonomic classification.</title>
        <authorList>
            <person name="Goeker M."/>
        </authorList>
    </citation>
    <scope>NUCLEOTIDE SEQUENCE [LARGE SCALE GENOMIC DNA]</scope>
    <source>
        <strain evidence="14 15">DSM 16268</strain>
    </source>
</reference>
<dbReference type="UniPathway" id="UPA00344"/>
<dbReference type="InterPro" id="IPR036563">
    <property type="entry name" value="MoaE_sf"/>
</dbReference>
<accession>A0A7W9CT70</accession>
<dbReference type="PANTHER" id="PTHR23404">
    <property type="entry name" value="MOLYBDOPTERIN SYNTHASE RELATED"/>
    <property type="match status" value="1"/>
</dbReference>
<keyword evidence="14" id="KW-0808">Transferase</keyword>
<dbReference type="EC" id="2.8.1.12" evidence="3"/>
<evidence type="ECO:0000256" key="5">
    <source>
        <dbReference type="ARBA" id="ARBA00023150"/>
    </source>
</evidence>
<dbReference type="AlphaFoldDB" id="A0A7W9CT70"/>
<evidence type="ECO:0000256" key="8">
    <source>
        <dbReference type="ARBA" id="ARBA00029745"/>
    </source>
</evidence>
<proteinExistence type="inferred from homology"/>
<feature type="region of interest" description="Disordered" evidence="13">
    <location>
        <begin position="142"/>
        <end position="161"/>
    </location>
</feature>
<dbReference type="EMBL" id="JACHOO010000001">
    <property type="protein sequence ID" value="MBB5751470.1"/>
    <property type="molecule type" value="Genomic_DNA"/>
</dbReference>
<comment type="similarity">
    <text evidence="2">Belongs to the MoaE family.</text>
</comment>
<organism evidence="14 15">
    <name type="scientific">Prosthecomicrobium pneumaticum</name>
    <dbReference type="NCBI Taxonomy" id="81895"/>
    <lineage>
        <taxon>Bacteria</taxon>
        <taxon>Pseudomonadati</taxon>
        <taxon>Pseudomonadota</taxon>
        <taxon>Alphaproteobacteria</taxon>
        <taxon>Hyphomicrobiales</taxon>
        <taxon>Kaistiaceae</taxon>
        <taxon>Prosthecomicrobium</taxon>
    </lineage>
</organism>
<comment type="function">
    <text evidence="6">Converts molybdopterin precursor Z into molybdopterin. This requires the incorporation of two sulfur atoms into precursor Z to generate a dithiolene group. The sulfur is provided by MoaD.</text>
</comment>
<evidence type="ECO:0000256" key="1">
    <source>
        <dbReference type="ARBA" id="ARBA00005046"/>
    </source>
</evidence>
<comment type="pathway">
    <text evidence="1">Cofactor biosynthesis; molybdopterin biosynthesis.</text>
</comment>
<evidence type="ECO:0000256" key="3">
    <source>
        <dbReference type="ARBA" id="ARBA00011950"/>
    </source>
</evidence>
<evidence type="ECO:0000256" key="12">
    <source>
        <dbReference type="ARBA" id="ARBA00049878"/>
    </source>
</evidence>
<dbReference type="GO" id="GO:0006777">
    <property type="term" value="P:Mo-molybdopterin cofactor biosynthetic process"/>
    <property type="evidence" value="ECO:0007669"/>
    <property type="project" value="UniProtKB-KW"/>
</dbReference>
<dbReference type="RefSeq" id="WP_183852166.1">
    <property type="nucleotide sequence ID" value="NZ_JACHOO010000001.1"/>
</dbReference>
<gene>
    <name evidence="14" type="ORF">GGQ63_000513</name>
</gene>
<name>A0A7W9CT70_9HYPH</name>
<sequence>MACRIHVAVSAAPFDQAAELAAITAGRTDIGAVVTFTGLCRDEDGRLAALELEHYPGMAEAELGRIAAQAAERWPVQALTIVHRHGRMEPGAPIVLVAAASPHRHAAFAVAEFVMDFLKTHAPFWKKEHGRAGDTGWVAAKDADDDAASRWREAGVEDAGR</sequence>
<keyword evidence="15" id="KW-1185">Reference proteome</keyword>
<evidence type="ECO:0000313" key="15">
    <source>
        <dbReference type="Proteomes" id="UP000523821"/>
    </source>
</evidence>
<evidence type="ECO:0000256" key="13">
    <source>
        <dbReference type="SAM" id="MobiDB-lite"/>
    </source>
</evidence>
<dbReference type="GO" id="GO:0030366">
    <property type="term" value="F:molybdopterin synthase activity"/>
    <property type="evidence" value="ECO:0007669"/>
    <property type="project" value="UniProtKB-EC"/>
</dbReference>
<dbReference type="Proteomes" id="UP000523821">
    <property type="component" value="Unassembled WGS sequence"/>
</dbReference>
<keyword evidence="5" id="KW-0501">Molybdenum cofactor biosynthesis</keyword>
<evidence type="ECO:0000256" key="9">
    <source>
        <dbReference type="ARBA" id="ARBA00030407"/>
    </source>
</evidence>